<evidence type="ECO:0000313" key="4">
    <source>
        <dbReference type="Proteomes" id="UP001501102"/>
    </source>
</evidence>
<feature type="coiled-coil region" evidence="1">
    <location>
        <begin position="97"/>
        <end position="193"/>
    </location>
</feature>
<reference evidence="3 4" key="1">
    <citation type="journal article" date="2019" name="Int. J. Syst. Evol. Microbiol.">
        <title>The Global Catalogue of Microorganisms (GCM) 10K type strain sequencing project: providing services to taxonomists for standard genome sequencing and annotation.</title>
        <authorList>
            <consortium name="The Broad Institute Genomics Platform"/>
            <consortium name="The Broad Institute Genome Sequencing Center for Infectious Disease"/>
            <person name="Wu L."/>
            <person name="Ma J."/>
        </authorList>
    </citation>
    <scope>NUCLEOTIDE SEQUENCE [LARGE SCALE GENOMIC DNA]</scope>
    <source>
        <strain evidence="3 4">JCM 4087</strain>
    </source>
</reference>
<evidence type="ECO:0000256" key="1">
    <source>
        <dbReference type="SAM" id="Coils"/>
    </source>
</evidence>
<name>A0ABN3WS89_STRTU</name>
<gene>
    <name evidence="2" type="ORF">GCM10020221_22610</name>
    <name evidence="3" type="ORF">GCM10020221_22850</name>
</gene>
<keyword evidence="1" id="KW-0175">Coiled coil</keyword>
<dbReference type="Proteomes" id="UP001501102">
    <property type="component" value="Unassembled WGS sequence"/>
</dbReference>
<accession>A0ABN3WS89</accession>
<dbReference type="EMBL" id="BAAAXZ010000085">
    <property type="protein sequence ID" value="GAA2926329.1"/>
    <property type="molecule type" value="Genomic_DNA"/>
</dbReference>
<evidence type="ECO:0000313" key="2">
    <source>
        <dbReference type="EMBL" id="GAA2926137.1"/>
    </source>
</evidence>
<proteinExistence type="predicted"/>
<organism evidence="3 4">
    <name type="scientific">Streptomyces thioluteus</name>
    <dbReference type="NCBI Taxonomy" id="66431"/>
    <lineage>
        <taxon>Bacteria</taxon>
        <taxon>Bacillati</taxon>
        <taxon>Actinomycetota</taxon>
        <taxon>Actinomycetes</taxon>
        <taxon>Kitasatosporales</taxon>
        <taxon>Streptomycetaceae</taxon>
        <taxon>Streptomyces</taxon>
    </lineage>
</organism>
<keyword evidence="4" id="KW-1185">Reference proteome</keyword>
<protein>
    <submittedName>
        <fullName evidence="3">Uncharacterized protein</fullName>
    </submittedName>
</protein>
<evidence type="ECO:0000313" key="3">
    <source>
        <dbReference type="EMBL" id="GAA2926329.1"/>
    </source>
</evidence>
<comment type="caution">
    <text evidence="3">The sequence shown here is derived from an EMBL/GenBank/DDBJ whole genome shotgun (WGS) entry which is preliminary data.</text>
</comment>
<reference evidence="3" key="2">
    <citation type="submission" date="2023-12" db="EMBL/GenBank/DDBJ databases">
        <authorList>
            <person name="Sun Q."/>
            <person name="Inoue M."/>
        </authorList>
    </citation>
    <scope>NUCLEOTIDE SEQUENCE</scope>
    <source>
        <strain evidence="3">JCM 4087</strain>
    </source>
</reference>
<sequence length="429" mass="47335">MDDDLPPDVVALARALRDLFAGLCVSTRRYAARRAYDSSTVSRYLSGRRLPPWEFILNLLHDVGEARGSTPTTAAVDMLRTLHTAALESGSSPAHRTQLLERELAEADREARSAATRERWLEDTLQDREHRIRDLEMRNRELEARLAAAEANARLNEEIRELKEELARVRALHQQAEERCEQLERLLAETEETGLLPEPLTSDFRTPDFRPEADVHNNVVAAPGAPPLNTVYQFGHVNGSVTMITDTWQVDEEYVASVSVRLYDAHGQHLGNGLLFDAETVITADPGPNGFWLGPQGRAMSAGTDEWKVPVEPIEAQAFPPLKVLRLAEPVAFPDRSLAFEQRPTPGRQLLVSAHAMQGRYSCLLDVKGRSGDLLRASGEFVDGLVGAPAFSSAGALTGLVMDYSLAEERGLLLPVAALRTLTTVKLPD</sequence>
<dbReference type="EMBL" id="BAAAXZ010000085">
    <property type="protein sequence ID" value="GAA2926137.1"/>
    <property type="molecule type" value="Genomic_DNA"/>
</dbReference>